<organism evidence="1 2">
    <name type="scientific">Mariniradius saccharolyticus AK6</name>
    <dbReference type="NCBI Taxonomy" id="1239962"/>
    <lineage>
        <taxon>Bacteria</taxon>
        <taxon>Pseudomonadati</taxon>
        <taxon>Bacteroidota</taxon>
        <taxon>Cytophagia</taxon>
        <taxon>Cytophagales</taxon>
        <taxon>Cyclobacteriaceae</taxon>
        <taxon>Mariniradius</taxon>
    </lineage>
</organism>
<reference evidence="1" key="1">
    <citation type="submission" date="2013-01" db="EMBL/GenBank/DDBJ databases">
        <title>Genome assembly of Mariniradius saccharolyticus AK6.</title>
        <authorList>
            <person name="Vaidya B."/>
            <person name="Khatri I."/>
            <person name="Tanuku N.R.S."/>
            <person name="Subramanian S."/>
            <person name="Pinnaka A."/>
        </authorList>
    </citation>
    <scope>NUCLEOTIDE SEQUENCE [LARGE SCALE GENOMIC DNA]</scope>
    <source>
        <strain evidence="1">AK6</strain>
    </source>
</reference>
<proteinExistence type="predicted"/>
<dbReference type="AlphaFoldDB" id="M7XUL1"/>
<dbReference type="InParanoid" id="M7XUL1"/>
<comment type="caution">
    <text evidence="1">The sequence shown here is derived from an EMBL/GenBank/DDBJ whole genome shotgun (WGS) entry which is preliminary data.</text>
</comment>
<evidence type="ECO:0000313" key="2">
    <source>
        <dbReference type="Proteomes" id="UP000010953"/>
    </source>
</evidence>
<name>M7XUL1_9BACT</name>
<gene>
    <name evidence="1" type="ORF">C943_01444</name>
</gene>
<dbReference type="EMBL" id="AMZY02000014">
    <property type="protein sequence ID" value="EMS32182.1"/>
    <property type="molecule type" value="Genomic_DNA"/>
</dbReference>
<dbReference type="Proteomes" id="UP000010953">
    <property type="component" value="Unassembled WGS sequence"/>
</dbReference>
<accession>M7XUL1</accession>
<keyword evidence="2" id="KW-1185">Reference proteome</keyword>
<protein>
    <submittedName>
        <fullName evidence="1">Uncharacterized protein</fullName>
    </submittedName>
</protein>
<sequence>MLAVKTIPPQKIQNDNTFFFNGLRRIRYTGKKGIVEAPYPGLLIFHPLRGGFFPVVCVRTGQADAPLGLSVAS</sequence>
<evidence type="ECO:0000313" key="1">
    <source>
        <dbReference type="EMBL" id="EMS32182.1"/>
    </source>
</evidence>